<reference evidence="8 9" key="1">
    <citation type="submission" date="2024-04" db="EMBL/GenBank/DDBJ databases">
        <title>genome sequences of Mucor flavus KT1a and Helicostylum pulchrum KT1b strains isolation_sourced from the surface of a dry-aged beef.</title>
        <authorList>
            <person name="Toyotome T."/>
            <person name="Hosono M."/>
            <person name="Torimaru M."/>
            <person name="Fukuda K."/>
            <person name="Mikami N."/>
        </authorList>
    </citation>
    <scope>NUCLEOTIDE SEQUENCE [LARGE SCALE GENOMIC DNA]</scope>
    <source>
        <strain evidence="8 9">KT1b</strain>
    </source>
</reference>
<dbReference type="PROSITE" id="PS01359">
    <property type="entry name" value="ZF_PHD_1"/>
    <property type="match status" value="1"/>
</dbReference>
<evidence type="ECO:0000256" key="2">
    <source>
        <dbReference type="ARBA" id="ARBA00022771"/>
    </source>
</evidence>
<protein>
    <recommendedName>
        <fullName evidence="10">PHD-type domain-containing protein</fullName>
    </recommendedName>
</protein>
<accession>A0ABP9XKX2</accession>
<feature type="domain" description="C2H2-type" evidence="7">
    <location>
        <begin position="294"/>
        <end position="324"/>
    </location>
</feature>
<dbReference type="PROSITE" id="PS50157">
    <property type="entry name" value="ZINC_FINGER_C2H2_2"/>
    <property type="match status" value="1"/>
</dbReference>
<dbReference type="PROSITE" id="PS50016">
    <property type="entry name" value="ZF_PHD_2"/>
    <property type="match status" value="1"/>
</dbReference>
<evidence type="ECO:0000256" key="4">
    <source>
        <dbReference type="PROSITE-ProRule" id="PRU00042"/>
    </source>
</evidence>
<feature type="domain" description="PHD-type" evidence="6">
    <location>
        <begin position="334"/>
        <end position="383"/>
    </location>
</feature>
<evidence type="ECO:0000256" key="3">
    <source>
        <dbReference type="ARBA" id="ARBA00022833"/>
    </source>
</evidence>
<dbReference type="Proteomes" id="UP001476247">
    <property type="component" value="Unassembled WGS sequence"/>
</dbReference>
<feature type="compositionally biased region" description="Basic residues" evidence="5">
    <location>
        <begin position="116"/>
        <end position="129"/>
    </location>
</feature>
<dbReference type="InterPro" id="IPR001965">
    <property type="entry name" value="Znf_PHD"/>
</dbReference>
<evidence type="ECO:0000256" key="1">
    <source>
        <dbReference type="ARBA" id="ARBA00022723"/>
    </source>
</evidence>
<feature type="region of interest" description="Disordered" evidence="5">
    <location>
        <begin position="71"/>
        <end position="134"/>
    </location>
</feature>
<feature type="region of interest" description="Disordered" evidence="5">
    <location>
        <begin position="522"/>
        <end position="545"/>
    </location>
</feature>
<dbReference type="Pfam" id="PF20826">
    <property type="entry name" value="PHD_5"/>
    <property type="match status" value="1"/>
</dbReference>
<feature type="compositionally biased region" description="Low complexity" evidence="5">
    <location>
        <begin position="85"/>
        <end position="102"/>
    </location>
</feature>
<feature type="region of interest" description="Disordered" evidence="5">
    <location>
        <begin position="1"/>
        <end position="31"/>
    </location>
</feature>
<evidence type="ECO:0000259" key="7">
    <source>
        <dbReference type="PROSITE" id="PS50157"/>
    </source>
</evidence>
<keyword evidence="1" id="KW-0479">Metal-binding</keyword>
<dbReference type="Gene3D" id="3.30.40.10">
    <property type="entry name" value="Zinc/RING finger domain, C3HC4 (zinc finger)"/>
    <property type="match status" value="1"/>
</dbReference>
<sequence length="589" mass="65884">MDSLPSVKSQLNKPAVFSSLENRNDMMEGRNAKEELIQNIRPIDVNTKRYSVPQSFKSSFYAIHHIQRADSATENTESLKPKNSPSPSSSSPSSTTTTTTTTIRSRKRPSGDPTKNCKRSRSVTTKVRKTSAQDTTPQLYQTCVGIWPENKTLEEHSYDNIKSLSNLLKVRLCQAKFKMMAKLDGDNELFAFLADEYVTPKHKLPCVIKLNQRKQHKSSLSVVGNGKNLFSRNDPAKSVAPVSENINATDTKRKRRRKKSHNTPNPVKVTRRSKKRSAAADIPPVTLSDGSTVYVCEPCHKKYKNRNGLSYHLQRCKYRTKEEKEGSGLQEESVINCICTQNTDEHGTMVQCDKCQIWLHSECVGLTEDALDDAFHCASCKEKISTDLLQSLIDTVPAAAAAEPEPEESLSSQDQINKHLHELFCQTPPDDEEEGDDEDEEEDVFGMAVDDNSEALHVWDDFSFSSTLEKSNNEPWNLMDDDYENDNPSSSWTMNDMALFSQPPSLLFSDPMSSALEDVTTPVHVPSESTPKHDSTPLPLSETTPNSVCEASSVCDATTPTVNPHTPIHTADGLWFQFANFDDDYQCET</sequence>
<proteinExistence type="predicted"/>
<feature type="compositionally biased region" description="Polar residues" evidence="5">
    <location>
        <begin position="71"/>
        <end position="83"/>
    </location>
</feature>
<feature type="region of interest" description="Disordered" evidence="5">
    <location>
        <begin position="231"/>
        <end position="282"/>
    </location>
</feature>
<name>A0ABP9XKX2_9FUNG</name>
<dbReference type="InterPro" id="IPR019787">
    <property type="entry name" value="Znf_PHD-finger"/>
</dbReference>
<comment type="caution">
    <text evidence="8">The sequence shown here is derived from an EMBL/GenBank/DDBJ whole genome shotgun (WGS) entry which is preliminary data.</text>
</comment>
<evidence type="ECO:0000313" key="8">
    <source>
        <dbReference type="EMBL" id="GAA5794753.1"/>
    </source>
</evidence>
<keyword evidence="3" id="KW-0862">Zinc</keyword>
<feature type="compositionally biased region" description="Basic and acidic residues" evidence="5">
    <location>
        <begin position="22"/>
        <end position="31"/>
    </location>
</feature>
<dbReference type="InterPro" id="IPR013087">
    <property type="entry name" value="Znf_C2H2_type"/>
</dbReference>
<dbReference type="InterPro" id="IPR011011">
    <property type="entry name" value="Znf_FYVE_PHD"/>
</dbReference>
<dbReference type="SMART" id="SM00249">
    <property type="entry name" value="PHD"/>
    <property type="match status" value="1"/>
</dbReference>
<keyword evidence="9" id="KW-1185">Reference proteome</keyword>
<dbReference type="InterPro" id="IPR013083">
    <property type="entry name" value="Znf_RING/FYVE/PHD"/>
</dbReference>
<keyword evidence="2 4" id="KW-0863">Zinc-finger</keyword>
<evidence type="ECO:0000259" key="6">
    <source>
        <dbReference type="PROSITE" id="PS50016"/>
    </source>
</evidence>
<evidence type="ECO:0000256" key="5">
    <source>
        <dbReference type="SAM" id="MobiDB-lite"/>
    </source>
</evidence>
<gene>
    <name evidence="8" type="ORF">HPULCUR_000099</name>
</gene>
<feature type="compositionally biased region" description="Basic residues" evidence="5">
    <location>
        <begin position="252"/>
        <end position="261"/>
    </location>
</feature>
<evidence type="ECO:0000313" key="9">
    <source>
        <dbReference type="Proteomes" id="UP001476247"/>
    </source>
</evidence>
<dbReference type="EMBL" id="BAABUJ010000004">
    <property type="protein sequence ID" value="GAA5794753.1"/>
    <property type="molecule type" value="Genomic_DNA"/>
</dbReference>
<organism evidence="8 9">
    <name type="scientific">Helicostylum pulchrum</name>
    <dbReference type="NCBI Taxonomy" id="562976"/>
    <lineage>
        <taxon>Eukaryota</taxon>
        <taxon>Fungi</taxon>
        <taxon>Fungi incertae sedis</taxon>
        <taxon>Mucoromycota</taxon>
        <taxon>Mucoromycotina</taxon>
        <taxon>Mucoromycetes</taxon>
        <taxon>Mucorales</taxon>
        <taxon>Mucorineae</taxon>
        <taxon>Mucoraceae</taxon>
        <taxon>Helicostylum</taxon>
    </lineage>
</organism>
<feature type="compositionally biased region" description="Polar residues" evidence="5">
    <location>
        <begin position="1"/>
        <end position="12"/>
    </location>
</feature>
<evidence type="ECO:0008006" key="10">
    <source>
        <dbReference type="Google" id="ProtNLM"/>
    </source>
</evidence>
<dbReference type="SUPFAM" id="SSF57903">
    <property type="entry name" value="FYVE/PHD zinc finger"/>
    <property type="match status" value="1"/>
</dbReference>
<dbReference type="InterPro" id="IPR019786">
    <property type="entry name" value="Zinc_finger_PHD-type_CS"/>
</dbReference>